<sequence>MIQMMHQMMLSDDSKKEGGRVWNNEDSFLSFYLSIKVSSIFSILIISMAVQISIAKESELQARLRIVQNAFKERNNCIVLRMDTHVNGEKGVNPFGFHFEFDSAKYEENKERKRRENITRWLAFTAYIHHKFGIRHILLVLMMALYAILGGFMFEALESGNEKQLVAETVHDMNMVISDFVDFVVNVTFTQTNETERTEILARASKKFYTNMLLTEDRYLGSAWHKAEDLDLNIQWTVLPAMFYAFTLFSTIGYGSISCYTWAGRYISIVYACIGIPLMLLTIGDLGEVLQRMMCKLLTWVELKISCCRKKNVEDVENKGKEEEDDDDEESERILPVWIAVSMLLIYLCFVSVGIWLGDQMAPQQTDFSLAASFYFVFISITTTGFGDVMPNSAQYNPLTSLAFLFGLVLLSIINSSVYSQLYDSFYTGVMAMEGTLDAIHADAYETSGHKLFKKLSPVFSTLSLSFPSTEFSLPLNNNLSSITFTEPNLKRASIHSLGVEERSFSINLPQIPEEPVAPRSVRALSEEARLRSHSHSTPGTFGAFTYLSRLGSPTLGPLGGVDIAAANRRKGIARMKRNSSNSSDRQN</sequence>
<accession>A0A8R1U9R7</accession>
<evidence type="ECO:0000256" key="4">
    <source>
        <dbReference type="ARBA" id="ARBA00022989"/>
    </source>
</evidence>
<dbReference type="PRINTS" id="PR01333">
    <property type="entry name" value="2POREKCHANEL"/>
</dbReference>
<comment type="similarity">
    <text evidence="8">Belongs to the two pore domain potassium channel (TC 1.A.1.8) family.</text>
</comment>
<dbReference type="InterPro" id="IPR003280">
    <property type="entry name" value="2pore_dom_K_chnl"/>
</dbReference>
<evidence type="ECO:0000256" key="3">
    <source>
        <dbReference type="ARBA" id="ARBA00022692"/>
    </source>
</evidence>
<evidence type="ECO:0000313" key="11">
    <source>
        <dbReference type="Proteomes" id="UP000005239"/>
    </source>
</evidence>
<keyword evidence="4" id="KW-1133">Transmembrane helix</keyword>
<keyword evidence="2 8" id="KW-0813">Transport</keyword>
<accession>A0A2A6BZ92</accession>
<dbReference type="PANTHER" id="PTHR11003:SF66">
    <property type="entry name" value="POTASSIUM CHANNEL DOMAIN-CONTAINING PROTEIN"/>
    <property type="match status" value="1"/>
</dbReference>
<dbReference type="GO" id="GO:0015271">
    <property type="term" value="F:outward rectifier potassium channel activity"/>
    <property type="evidence" value="ECO:0000318"/>
    <property type="project" value="GO_Central"/>
</dbReference>
<dbReference type="EnsemblMetazoa" id="PPA11880.1">
    <property type="protein sequence ID" value="PPA11880.1"/>
    <property type="gene ID" value="WBGene00101434"/>
</dbReference>
<evidence type="ECO:0000256" key="2">
    <source>
        <dbReference type="ARBA" id="ARBA00022448"/>
    </source>
</evidence>
<dbReference type="PANTHER" id="PTHR11003">
    <property type="entry name" value="POTASSIUM CHANNEL, SUBFAMILY K"/>
    <property type="match status" value="1"/>
</dbReference>
<protein>
    <submittedName>
        <fullName evidence="10">Twk-45</fullName>
    </submittedName>
</protein>
<keyword evidence="7 8" id="KW-0407">Ion channel</keyword>
<organism evidence="10 11">
    <name type="scientific">Pristionchus pacificus</name>
    <name type="common">Parasitic nematode worm</name>
    <dbReference type="NCBI Taxonomy" id="54126"/>
    <lineage>
        <taxon>Eukaryota</taxon>
        <taxon>Metazoa</taxon>
        <taxon>Ecdysozoa</taxon>
        <taxon>Nematoda</taxon>
        <taxon>Chromadorea</taxon>
        <taxon>Rhabditida</taxon>
        <taxon>Rhabditina</taxon>
        <taxon>Diplogasteromorpha</taxon>
        <taxon>Diplogasteroidea</taxon>
        <taxon>Neodiplogasteridae</taxon>
        <taxon>Pristionchus</taxon>
    </lineage>
</organism>
<dbReference type="Proteomes" id="UP000005239">
    <property type="component" value="Unassembled WGS sequence"/>
</dbReference>
<dbReference type="InterPro" id="IPR013099">
    <property type="entry name" value="K_chnl_dom"/>
</dbReference>
<evidence type="ECO:0000256" key="5">
    <source>
        <dbReference type="ARBA" id="ARBA00023065"/>
    </source>
</evidence>
<evidence type="ECO:0000256" key="1">
    <source>
        <dbReference type="ARBA" id="ARBA00004141"/>
    </source>
</evidence>
<dbReference type="GO" id="GO:0005886">
    <property type="term" value="C:plasma membrane"/>
    <property type="evidence" value="ECO:0000318"/>
    <property type="project" value="GO_Central"/>
</dbReference>
<keyword evidence="6" id="KW-0472">Membrane</keyword>
<evidence type="ECO:0000256" key="8">
    <source>
        <dbReference type="RuleBase" id="RU003857"/>
    </source>
</evidence>
<dbReference type="OrthoDB" id="297496at2759"/>
<evidence type="ECO:0000313" key="10">
    <source>
        <dbReference type="EnsemblMetazoa" id="PPA11880.1"/>
    </source>
</evidence>
<feature type="domain" description="Potassium channel" evidence="9">
    <location>
        <begin position="343"/>
        <end position="417"/>
    </location>
</feature>
<keyword evidence="3 8" id="KW-0812">Transmembrane</keyword>
<dbReference type="Gene3D" id="1.10.287.70">
    <property type="match status" value="1"/>
</dbReference>
<feature type="domain" description="Potassium channel" evidence="9">
    <location>
        <begin position="235"/>
        <end position="291"/>
    </location>
</feature>
<comment type="subcellular location">
    <subcellularLocation>
        <location evidence="1">Membrane</location>
        <topology evidence="1">Multi-pass membrane protein</topology>
    </subcellularLocation>
</comment>
<reference evidence="11" key="1">
    <citation type="journal article" date="2008" name="Nat. Genet.">
        <title>The Pristionchus pacificus genome provides a unique perspective on nematode lifestyle and parasitism.</title>
        <authorList>
            <person name="Dieterich C."/>
            <person name="Clifton S.W."/>
            <person name="Schuster L.N."/>
            <person name="Chinwalla A."/>
            <person name="Delehaunty K."/>
            <person name="Dinkelacker I."/>
            <person name="Fulton L."/>
            <person name="Fulton R."/>
            <person name="Godfrey J."/>
            <person name="Minx P."/>
            <person name="Mitreva M."/>
            <person name="Roeseler W."/>
            <person name="Tian H."/>
            <person name="Witte H."/>
            <person name="Yang S.P."/>
            <person name="Wilson R.K."/>
            <person name="Sommer R.J."/>
        </authorList>
    </citation>
    <scope>NUCLEOTIDE SEQUENCE [LARGE SCALE GENOMIC DNA]</scope>
    <source>
        <strain evidence="11">PS312</strain>
    </source>
</reference>
<keyword evidence="5 8" id="KW-0406">Ion transport</keyword>
<dbReference type="AlphaFoldDB" id="A0A2A6BZ92"/>
<gene>
    <name evidence="10" type="primary">WBGene00101434</name>
</gene>
<proteinExistence type="inferred from homology"/>
<dbReference type="GO" id="GO:0022841">
    <property type="term" value="F:potassium ion leak channel activity"/>
    <property type="evidence" value="ECO:0000318"/>
    <property type="project" value="GO_Central"/>
</dbReference>
<dbReference type="SUPFAM" id="SSF81324">
    <property type="entry name" value="Voltage-gated potassium channels"/>
    <property type="match status" value="2"/>
</dbReference>
<evidence type="ECO:0000256" key="7">
    <source>
        <dbReference type="ARBA" id="ARBA00023303"/>
    </source>
</evidence>
<name>A0A2A6BZ92_PRIPA</name>
<evidence type="ECO:0000256" key="6">
    <source>
        <dbReference type="ARBA" id="ARBA00023136"/>
    </source>
</evidence>
<dbReference type="Pfam" id="PF07885">
    <property type="entry name" value="Ion_trans_2"/>
    <property type="match status" value="2"/>
</dbReference>
<evidence type="ECO:0000259" key="9">
    <source>
        <dbReference type="Pfam" id="PF07885"/>
    </source>
</evidence>
<dbReference type="GO" id="GO:0071805">
    <property type="term" value="P:potassium ion transmembrane transport"/>
    <property type="evidence" value="ECO:0000318"/>
    <property type="project" value="GO_Central"/>
</dbReference>
<reference evidence="10" key="2">
    <citation type="submission" date="2022-06" db="UniProtKB">
        <authorList>
            <consortium name="EnsemblMetazoa"/>
        </authorList>
    </citation>
    <scope>IDENTIFICATION</scope>
    <source>
        <strain evidence="10">PS312</strain>
    </source>
</reference>
<keyword evidence="11" id="KW-1185">Reference proteome</keyword>